<dbReference type="EMBL" id="MSFL01000024">
    <property type="protein sequence ID" value="PWY73724.1"/>
    <property type="molecule type" value="Genomic_DNA"/>
</dbReference>
<dbReference type="RefSeq" id="XP_025396895.1">
    <property type="nucleotide sequence ID" value="XM_025546823.1"/>
</dbReference>
<protein>
    <submittedName>
        <fullName evidence="1">Uncharacterized protein</fullName>
    </submittedName>
</protein>
<gene>
    <name evidence="1" type="ORF">BO70DRAFT_398944</name>
</gene>
<keyword evidence="2" id="KW-1185">Reference proteome</keyword>
<proteinExistence type="predicted"/>
<evidence type="ECO:0000313" key="1">
    <source>
        <dbReference type="EMBL" id="PWY73724.1"/>
    </source>
</evidence>
<dbReference type="GeneID" id="37069060"/>
<sequence length="211" mass="24162">MGAGQKKNMSKISMQVRRVQGDWEETVTEERRGSAWRVDLIFQDSGQRWPMVSDPKAAYGEEDWSRIYNPGSFDVQQNMGAHLTQMLPGYYCMQDSEGPEGPGARHESPQEAEWDYWMQRLHNDPETCLEGRPTFLLAALYLQARTSVRQSYQASCGLQGLGPILFAHFHPLVRRAWWANLGDHYCIKQAWVFGRPRGSACRPLGWTPVAR</sequence>
<accession>A0A317VH92</accession>
<dbReference type="AlphaFoldDB" id="A0A317VH92"/>
<dbReference type="VEuPathDB" id="FungiDB:BO70DRAFT_398944"/>
<organism evidence="1 2">
    <name type="scientific">Aspergillus heteromorphus CBS 117.55</name>
    <dbReference type="NCBI Taxonomy" id="1448321"/>
    <lineage>
        <taxon>Eukaryota</taxon>
        <taxon>Fungi</taxon>
        <taxon>Dikarya</taxon>
        <taxon>Ascomycota</taxon>
        <taxon>Pezizomycotina</taxon>
        <taxon>Eurotiomycetes</taxon>
        <taxon>Eurotiomycetidae</taxon>
        <taxon>Eurotiales</taxon>
        <taxon>Aspergillaceae</taxon>
        <taxon>Aspergillus</taxon>
        <taxon>Aspergillus subgen. Circumdati</taxon>
    </lineage>
</organism>
<dbReference type="Proteomes" id="UP000247233">
    <property type="component" value="Unassembled WGS sequence"/>
</dbReference>
<evidence type="ECO:0000313" key="2">
    <source>
        <dbReference type="Proteomes" id="UP000247233"/>
    </source>
</evidence>
<name>A0A317VH92_9EURO</name>
<comment type="caution">
    <text evidence="1">The sequence shown here is derived from an EMBL/GenBank/DDBJ whole genome shotgun (WGS) entry which is preliminary data.</text>
</comment>
<reference evidence="1 2" key="1">
    <citation type="submission" date="2016-12" db="EMBL/GenBank/DDBJ databases">
        <title>The genomes of Aspergillus section Nigri reveals drivers in fungal speciation.</title>
        <authorList>
            <consortium name="DOE Joint Genome Institute"/>
            <person name="Vesth T.C."/>
            <person name="Nybo J."/>
            <person name="Theobald S."/>
            <person name="Brandl J."/>
            <person name="Frisvad J.C."/>
            <person name="Nielsen K.F."/>
            <person name="Lyhne E.K."/>
            <person name="Kogle M.E."/>
            <person name="Kuo A."/>
            <person name="Riley R."/>
            <person name="Clum A."/>
            <person name="Nolan M."/>
            <person name="Lipzen A."/>
            <person name="Salamov A."/>
            <person name="Henrissat B."/>
            <person name="Wiebenga A."/>
            <person name="De Vries R.P."/>
            <person name="Grigoriev I.V."/>
            <person name="Mortensen U.H."/>
            <person name="Andersen M.R."/>
            <person name="Baker S.E."/>
        </authorList>
    </citation>
    <scope>NUCLEOTIDE SEQUENCE [LARGE SCALE GENOMIC DNA]</scope>
    <source>
        <strain evidence="1 2">CBS 117.55</strain>
    </source>
</reference>